<dbReference type="OrthoDB" id="625456at2"/>
<dbReference type="RefSeq" id="WP_002625251.1">
    <property type="nucleotide sequence ID" value="NZ_ANAH02000005.1"/>
</dbReference>
<sequence>MLSALLLGSSAGAQTGVPPASVGETEAPPPNKESGEAAKPPPPQILSDVPSFEMGGVVRFNYSYKSWLAPEHPNNRVGPIIFDILALRPRAQYKNLSLKADFHFHSSYAYLRYGYLAYKASDSLEIQAGLSQAPFGILPVPANNWFDNLAFYIGLEDDSDLGAKAQFKAGALDVQLAFYKSDEGNFFGRSIDSARYGFDLVRTNDTEVSGVGERTDRETDQGNVRLAYTFQHAESFQTEIGLSGMAGGIYNAQTKGMGWRWAAAAHVHGQYGPLGLQFQALSYAFNPAGPPEQDRRYVVMGAFESAYKVASRAHMFIANISYTWLPSRGLISSVVVYNDYALMPKLEHGFVASQQNVTGCHVAAGPVHAFLELISGRNHPFLGGDSSALAEGREDAAWGFRPNLSLGYVF</sequence>
<dbReference type="Gene3D" id="2.40.160.10">
    <property type="entry name" value="Porin"/>
    <property type="match status" value="1"/>
</dbReference>
<evidence type="ECO:0000313" key="3">
    <source>
        <dbReference type="Proteomes" id="UP000011682"/>
    </source>
</evidence>
<comment type="caution">
    <text evidence="2">The sequence shown here is derived from an EMBL/GenBank/DDBJ whole genome shotgun (WGS) entry which is preliminary data.</text>
</comment>
<keyword evidence="3" id="KW-1185">Reference proteome</keyword>
<dbReference type="Proteomes" id="UP000011682">
    <property type="component" value="Unassembled WGS sequence"/>
</dbReference>
<evidence type="ECO:0008006" key="4">
    <source>
        <dbReference type="Google" id="ProtNLM"/>
    </source>
</evidence>
<evidence type="ECO:0000256" key="1">
    <source>
        <dbReference type="SAM" id="MobiDB-lite"/>
    </source>
</evidence>
<dbReference type="EMBL" id="ANAH02000005">
    <property type="protein sequence ID" value="EPX63773.1"/>
    <property type="molecule type" value="Genomic_DNA"/>
</dbReference>
<proteinExistence type="predicted"/>
<dbReference type="InterPro" id="IPR023614">
    <property type="entry name" value="Porin_dom_sf"/>
</dbReference>
<dbReference type="eggNOG" id="COG3746">
    <property type="taxonomic scope" value="Bacteria"/>
</dbReference>
<accession>S9R4F4</accession>
<evidence type="ECO:0000313" key="2">
    <source>
        <dbReference type="EMBL" id="EPX63773.1"/>
    </source>
</evidence>
<name>S9R4F4_CYSF2</name>
<feature type="region of interest" description="Disordered" evidence="1">
    <location>
        <begin position="1"/>
        <end position="45"/>
    </location>
</feature>
<reference evidence="2" key="1">
    <citation type="submission" date="2013-05" db="EMBL/GenBank/DDBJ databases">
        <title>Genome assembly of Cystobacter fuscus DSM 2262.</title>
        <authorList>
            <person name="Sharma G."/>
            <person name="Khatri I."/>
            <person name="Kaur C."/>
            <person name="Mayilraj S."/>
            <person name="Subramanian S."/>
        </authorList>
    </citation>
    <scope>NUCLEOTIDE SEQUENCE [LARGE SCALE GENOMIC DNA]</scope>
    <source>
        <strain evidence="2">DSM 2262</strain>
    </source>
</reference>
<feature type="compositionally biased region" description="Low complexity" evidence="1">
    <location>
        <begin position="1"/>
        <end position="13"/>
    </location>
</feature>
<protein>
    <recommendedName>
        <fullName evidence="4">Phosphate-selective porin O and P</fullName>
    </recommendedName>
</protein>
<organism evidence="2 3">
    <name type="scientific">Cystobacter fuscus (strain ATCC 25194 / DSM 2262 / NBRC 100088 / M29)</name>
    <dbReference type="NCBI Taxonomy" id="1242864"/>
    <lineage>
        <taxon>Bacteria</taxon>
        <taxon>Pseudomonadati</taxon>
        <taxon>Myxococcota</taxon>
        <taxon>Myxococcia</taxon>
        <taxon>Myxococcales</taxon>
        <taxon>Cystobacterineae</taxon>
        <taxon>Archangiaceae</taxon>
        <taxon>Cystobacter</taxon>
    </lineage>
</organism>
<dbReference type="AlphaFoldDB" id="S9R4F4"/>
<gene>
    <name evidence="2" type="ORF">D187_006182</name>
</gene>